<keyword evidence="2" id="KW-1185">Reference proteome</keyword>
<name>A0A2S2KS92_9ARCH</name>
<dbReference type="EMBL" id="BGKI01000007">
    <property type="protein sequence ID" value="GBH34550.1"/>
    <property type="molecule type" value="Genomic_DNA"/>
</dbReference>
<organism evidence="1 2">
    <name type="scientific">Nitrosopumilus zosterae</name>
    <dbReference type="NCBI Taxonomy" id="718286"/>
    <lineage>
        <taxon>Archaea</taxon>
        <taxon>Nitrososphaerota</taxon>
        <taxon>Nitrososphaeria</taxon>
        <taxon>Nitrosopumilales</taxon>
        <taxon>Nitrosopumilaceae</taxon>
        <taxon>Nitrosopumilus</taxon>
    </lineage>
</organism>
<dbReference type="RefSeq" id="WP_225866894.1">
    <property type="nucleotide sequence ID" value="NZ_BGKI01000007.1"/>
</dbReference>
<gene>
    <name evidence="1" type="ORF">NZNM25_13410</name>
</gene>
<accession>A0A2S2KS92</accession>
<sequence>MEKVPDGIEKKIFENIFHTKSNKSKDHWYTLSDSYVNSVILQAFGDLEKKKIIESVSSSPKIINDILKDCQLPRTSGYRKINSLIDDGLIYQTEQIVVDNKKINKYACAFSNLKINIEKDKLTVDVQLSDSDILKSSIFQTIQI</sequence>
<evidence type="ECO:0000313" key="2">
    <source>
        <dbReference type="Proteomes" id="UP000245829"/>
    </source>
</evidence>
<comment type="caution">
    <text evidence="1">The sequence shown here is derived from an EMBL/GenBank/DDBJ whole genome shotgun (WGS) entry which is preliminary data.</text>
</comment>
<reference evidence="1 2" key="1">
    <citation type="submission" date="2018-05" db="EMBL/GenBank/DDBJ databases">
        <title>genome sequencing of Nitrosopumilus sp. NM25.</title>
        <authorList>
            <person name="Mori K."/>
            <person name="Nakagawa T."/>
        </authorList>
    </citation>
    <scope>NUCLEOTIDE SEQUENCE [LARGE SCALE GENOMIC DNA]</scope>
    <source>
        <strain evidence="1 2">NM25</strain>
    </source>
</reference>
<dbReference type="AlphaFoldDB" id="A0A2S2KS92"/>
<evidence type="ECO:0000313" key="1">
    <source>
        <dbReference type="EMBL" id="GBH34550.1"/>
    </source>
</evidence>
<dbReference type="Proteomes" id="UP000245829">
    <property type="component" value="Unassembled WGS sequence"/>
</dbReference>
<protein>
    <submittedName>
        <fullName evidence="1">Uncharacterized protein</fullName>
    </submittedName>
</protein>
<proteinExistence type="predicted"/>